<feature type="transmembrane region" description="Helical" evidence="7">
    <location>
        <begin position="300"/>
        <end position="322"/>
    </location>
</feature>
<evidence type="ECO:0000259" key="9">
    <source>
        <dbReference type="Pfam" id="PF02687"/>
    </source>
</evidence>
<evidence type="ECO:0000256" key="4">
    <source>
        <dbReference type="ARBA" id="ARBA00022989"/>
    </source>
</evidence>
<dbReference type="InterPro" id="IPR050250">
    <property type="entry name" value="Macrolide_Exporter_MacB"/>
</dbReference>
<dbReference type="GO" id="GO:0005886">
    <property type="term" value="C:plasma membrane"/>
    <property type="evidence" value="ECO:0007669"/>
    <property type="project" value="UniProtKB-SubCell"/>
</dbReference>
<evidence type="ECO:0000256" key="7">
    <source>
        <dbReference type="SAM" id="Phobius"/>
    </source>
</evidence>
<evidence type="ECO:0000256" key="6">
    <source>
        <dbReference type="ARBA" id="ARBA00038076"/>
    </source>
</evidence>
<dbReference type="GO" id="GO:0022857">
    <property type="term" value="F:transmembrane transporter activity"/>
    <property type="evidence" value="ECO:0007669"/>
    <property type="project" value="TreeGrafter"/>
</dbReference>
<dbReference type="PANTHER" id="PTHR30572:SF4">
    <property type="entry name" value="ABC TRANSPORTER PERMEASE YTRF"/>
    <property type="match status" value="1"/>
</dbReference>
<keyword evidence="8" id="KW-0732">Signal</keyword>
<feature type="transmembrane region" description="Helical" evidence="7">
    <location>
        <begin position="470"/>
        <end position="493"/>
    </location>
</feature>
<reference evidence="10" key="1">
    <citation type="submission" date="2022-10" db="EMBL/GenBank/DDBJ databases">
        <title>The complete genomes of actinobacterial strains from the NBC collection.</title>
        <authorList>
            <person name="Joergensen T.S."/>
            <person name="Alvarez Arevalo M."/>
            <person name="Sterndorff E.B."/>
            <person name="Faurdal D."/>
            <person name="Vuksanovic O."/>
            <person name="Mourched A.-S."/>
            <person name="Charusanti P."/>
            <person name="Shaw S."/>
            <person name="Blin K."/>
            <person name="Weber T."/>
        </authorList>
    </citation>
    <scope>NUCLEOTIDE SEQUENCE</scope>
    <source>
        <strain evidence="10">NBC_00060</strain>
    </source>
</reference>
<feature type="transmembrane region" description="Helical" evidence="7">
    <location>
        <begin position="1013"/>
        <end position="1035"/>
    </location>
</feature>
<evidence type="ECO:0000256" key="2">
    <source>
        <dbReference type="ARBA" id="ARBA00022475"/>
    </source>
</evidence>
<feature type="chain" id="PRO_5043592086" evidence="8">
    <location>
        <begin position="32"/>
        <end position="1104"/>
    </location>
</feature>
<feature type="transmembrane region" description="Helical" evidence="7">
    <location>
        <begin position="343"/>
        <end position="365"/>
    </location>
</feature>
<proteinExistence type="inferred from homology"/>
<accession>A0AAU2H4H5</accession>
<sequence length="1104" mass="112781">MAGFVFLRVRAHRLLLAAALLAVLLTTSVLAALTAFSGSIGDASLRHTLATRSSAPASLIVKATVPEAKRQAADAAVREGAHRTFGGLPVTTRTLTQSGPYALPRTLQSPDARKGTEPDLTLFAAVDRTRVRLTGGSWPAPPGTGREIQAALPENAAAQLGLRHWPVSLTLTDRMSGPAVQVRVTGVYRPVDATEAYWQLDDLGGRGTRRVNFTTYGPLLTDPTALTGGRLSRGQTSWLASADFSTLTTHRIGALRAAATQGPKSLVEGKVFAGDATAATSLPDVLDRAERSLLVSRSTLLIVALQLVLLAGYALLLVARLLSSERTGETELLRARGGSRSRLLGLSATEALLLAAPAAVCAPLLSGPLTRLLASHGPLARIGIHLDTGPTGTVWLVAALVALGCAAAVVAPALSAGRATRARAAALPASVRAGADIGLLLIAGVAYWQLDRQTSGSGALSGDRAGGLGIDPLLVAAPALALLAGTVLTLRLLPPAAKLAERRAAGGRGLPAALAGWQFSRRPLRGAGPVLLLVLAVAMGMLAIGQSASWDRSQEDQADFRAGTSVRVFGSSLSGFGQAGSYDAVPGVRAVAPAARSSVELSGGRSGTLLALDTAHADGLLLRSDLGGRSPRALLGELTPPRAARTGVLLPADAAELALGLRLGAEGTPGGASPSGVTANLTAVVEDRFGIQYRLPAGPLEADGRPAERRLSLDLAAGAPVGRPAAPLALTCFELDFNVPYEKAEQHRFTVRELRTVTRDGRTAPVALPAADRWRATSLESGEGPGGLLALTPKTEGQALSVPYATGSTLVTAGSWTGIPSRTVRVAAVRPAPPALTAIATDRFLASSGTRVGQTVTAVLAGQTLRAKVVDRMAEVPTTGPGAETAGGGGRDGGALLLDLSAINARLAVDTGSSLAPTEWWLTTGPGDAARAAAALRARPDIDPQQVVVRAEVAEQLRDDPLGAGPQAALIAAAIVAAALAAVGFAVSAAGSLRERGAEFAVLRALGAPRRQLARLIAAEQGVLIALALLVGLALGEVLTRAVVPLIVLTGQATQPVPKVLVELPAGRLAVLLAGVAAVPLLIVATLALRRTDPAVSLRHQGGN</sequence>
<organism evidence="10">
    <name type="scientific">Streptomyces sp. NBC_00060</name>
    <dbReference type="NCBI Taxonomy" id="2975636"/>
    <lineage>
        <taxon>Bacteria</taxon>
        <taxon>Bacillati</taxon>
        <taxon>Actinomycetota</taxon>
        <taxon>Actinomycetes</taxon>
        <taxon>Kitasatosporales</taxon>
        <taxon>Streptomycetaceae</taxon>
        <taxon>Streptomyces</taxon>
    </lineage>
</organism>
<evidence type="ECO:0000256" key="5">
    <source>
        <dbReference type="ARBA" id="ARBA00023136"/>
    </source>
</evidence>
<name>A0AAU2H4H5_9ACTN</name>
<dbReference type="PANTHER" id="PTHR30572">
    <property type="entry name" value="MEMBRANE COMPONENT OF TRANSPORTER-RELATED"/>
    <property type="match status" value="1"/>
</dbReference>
<keyword evidence="4 7" id="KW-1133">Transmembrane helix</keyword>
<keyword evidence="2" id="KW-1003">Cell membrane</keyword>
<dbReference type="Pfam" id="PF02687">
    <property type="entry name" value="FtsX"/>
    <property type="match status" value="2"/>
</dbReference>
<feature type="transmembrane region" description="Helical" evidence="7">
    <location>
        <begin position="394"/>
        <end position="417"/>
    </location>
</feature>
<feature type="transmembrane region" description="Helical" evidence="7">
    <location>
        <begin position="1069"/>
        <end position="1089"/>
    </location>
</feature>
<feature type="transmembrane region" description="Helical" evidence="7">
    <location>
        <begin position="530"/>
        <end position="550"/>
    </location>
</feature>
<comment type="similarity">
    <text evidence="6">Belongs to the ABC-4 integral membrane protein family.</text>
</comment>
<evidence type="ECO:0000313" key="10">
    <source>
        <dbReference type="EMBL" id="WTU42364.1"/>
    </source>
</evidence>
<protein>
    <submittedName>
        <fullName evidence="10">FtsX-like permease family protein</fullName>
    </submittedName>
</protein>
<feature type="transmembrane region" description="Helical" evidence="7">
    <location>
        <begin position="968"/>
        <end position="993"/>
    </location>
</feature>
<evidence type="ECO:0000256" key="8">
    <source>
        <dbReference type="SAM" id="SignalP"/>
    </source>
</evidence>
<feature type="domain" description="ABC3 transporter permease C-terminal" evidence="9">
    <location>
        <begin position="302"/>
        <end position="411"/>
    </location>
</feature>
<dbReference type="AlphaFoldDB" id="A0AAU2H4H5"/>
<evidence type="ECO:0000256" key="3">
    <source>
        <dbReference type="ARBA" id="ARBA00022692"/>
    </source>
</evidence>
<feature type="transmembrane region" description="Helical" evidence="7">
    <location>
        <begin position="429"/>
        <end position="450"/>
    </location>
</feature>
<gene>
    <name evidence="10" type="ORF">OHV25_23725</name>
</gene>
<dbReference type="InterPro" id="IPR003838">
    <property type="entry name" value="ABC3_permease_C"/>
</dbReference>
<feature type="signal peptide" evidence="8">
    <location>
        <begin position="1"/>
        <end position="31"/>
    </location>
</feature>
<keyword evidence="3 7" id="KW-0812">Transmembrane</keyword>
<keyword evidence="5 7" id="KW-0472">Membrane</keyword>
<comment type="subcellular location">
    <subcellularLocation>
        <location evidence="1">Cell membrane</location>
        <topology evidence="1">Multi-pass membrane protein</topology>
    </subcellularLocation>
</comment>
<feature type="domain" description="ABC3 transporter permease C-terminal" evidence="9">
    <location>
        <begin position="972"/>
        <end position="1090"/>
    </location>
</feature>
<dbReference type="EMBL" id="CP108253">
    <property type="protein sequence ID" value="WTU42364.1"/>
    <property type="molecule type" value="Genomic_DNA"/>
</dbReference>
<evidence type="ECO:0000256" key="1">
    <source>
        <dbReference type="ARBA" id="ARBA00004651"/>
    </source>
</evidence>